<dbReference type="STRING" id="1278311.GCA_000428705_00979"/>
<keyword evidence="2" id="KW-0328">Glycosyltransferase</keyword>
<keyword evidence="1 2" id="KW-0808">Transferase</keyword>
<evidence type="ECO:0000313" key="3">
    <source>
        <dbReference type="Proteomes" id="UP000289841"/>
    </source>
</evidence>
<dbReference type="EMBL" id="LR215048">
    <property type="protein sequence ID" value="VEU80428.1"/>
    <property type="molecule type" value="Genomic_DNA"/>
</dbReference>
<dbReference type="GO" id="GO:0000030">
    <property type="term" value="F:mannosyltransferase activity"/>
    <property type="evidence" value="ECO:0007669"/>
    <property type="project" value="TreeGrafter"/>
</dbReference>
<dbReference type="GO" id="GO:0051999">
    <property type="term" value="P:mannosyl-inositol phosphorylceramide biosynthetic process"/>
    <property type="evidence" value="ECO:0007669"/>
    <property type="project" value="TreeGrafter"/>
</dbReference>
<evidence type="ECO:0000313" key="2">
    <source>
        <dbReference type="EMBL" id="VEU80428.1"/>
    </source>
</evidence>
<dbReference type="KEGG" id="aaxa:NCTC10138_00798"/>
<dbReference type="AlphaFoldDB" id="A0A449BDC5"/>
<accession>A0A449BDC5</accession>
<organism evidence="2 3">
    <name type="scientific">Haploplasma axanthum</name>
    <name type="common">Acholeplasma axanthum</name>
    <dbReference type="NCBI Taxonomy" id="29552"/>
    <lineage>
        <taxon>Bacteria</taxon>
        <taxon>Bacillati</taxon>
        <taxon>Mycoplasmatota</taxon>
        <taxon>Mollicutes</taxon>
        <taxon>Acholeplasmatales</taxon>
        <taxon>Acholeplasmataceae</taxon>
        <taxon>Haploplasma</taxon>
    </lineage>
</organism>
<dbReference type="Pfam" id="PF04488">
    <property type="entry name" value="Gly_transf_sug"/>
    <property type="match status" value="1"/>
</dbReference>
<dbReference type="GO" id="GO:0016020">
    <property type="term" value="C:membrane"/>
    <property type="evidence" value="ECO:0007669"/>
    <property type="project" value="GOC"/>
</dbReference>
<dbReference type="InterPro" id="IPR029044">
    <property type="entry name" value="Nucleotide-diphossugar_trans"/>
</dbReference>
<dbReference type="PANTHER" id="PTHR32385">
    <property type="entry name" value="MANNOSYL PHOSPHORYLINOSITOL CERAMIDE SYNTHASE"/>
    <property type="match status" value="1"/>
</dbReference>
<dbReference type="Proteomes" id="UP000289841">
    <property type="component" value="Chromosome"/>
</dbReference>
<dbReference type="SUPFAM" id="SSF53448">
    <property type="entry name" value="Nucleotide-diphospho-sugar transferases"/>
    <property type="match status" value="1"/>
</dbReference>
<dbReference type="RefSeq" id="WP_052589894.1">
    <property type="nucleotide sequence ID" value="NZ_LR215048.1"/>
</dbReference>
<sequence length="268" mass="31797">MNNENNKKIPKIIHYVWVGRKEKSELALKCIESFKTYCPEYKIIEWNEDNFDVSSNEQVRIALEEKNYAYASDIIRVWALYKYGGIYFDTDLCLTKNIDELLNYDGFLCYESKYWFGTAVIGFIPKHKVLEKIYKRYEQPAKIGFNTNPLTVHAFAAALRFYYGLKPNGKLDVINDILLLPEEYFYPINYMTLKMRKTNNTFGIHYYGSTWHNKAQKRSVSFARGSRKILGKHVYSFFERIVANSYYRKLKKEFMRIEEQDNGTHNQS</sequence>
<keyword evidence="3" id="KW-1185">Reference proteome</keyword>
<reference evidence="2 3" key="1">
    <citation type="submission" date="2019-01" db="EMBL/GenBank/DDBJ databases">
        <authorList>
            <consortium name="Pathogen Informatics"/>
        </authorList>
    </citation>
    <scope>NUCLEOTIDE SEQUENCE [LARGE SCALE GENOMIC DNA]</scope>
    <source>
        <strain evidence="2 3">NCTC10138</strain>
    </source>
</reference>
<dbReference type="InterPro" id="IPR051706">
    <property type="entry name" value="Glycosyltransferase_domain"/>
</dbReference>
<dbReference type="InterPro" id="IPR007577">
    <property type="entry name" value="GlycoTrfase_DXD_sugar-bd_CS"/>
</dbReference>
<dbReference type="Gene3D" id="3.90.550.20">
    <property type="match status" value="1"/>
</dbReference>
<protein>
    <submittedName>
        <fullName evidence="2">Mannosyltransferase OCH1 and related enzymes</fullName>
    </submittedName>
</protein>
<dbReference type="PANTHER" id="PTHR32385:SF15">
    <property type="entry name" value="INOSITOL PHOSPHOCERAMIDE MANNOSYLTRANSFERASE 1"/>
    <property type="match status" value="1"/>
</dbReference>
<evidence type="ECO:0000256" key="1">
    <source>
        <dbReference type="ARBA" id="ARBA00022679"/>
    </source>
</evidence>
<gene>
    <name evidence="2" type="ORF">NCTC10138_00798</name>
</gene>
<proteinExistence type="predicted"/>
<name>A0A449BDC5_HAPAX</name>